<reference evidence="1 2" key="1">
    <citation type="journal article" date="2018" name="Sci. Data">
        <title>The draft genome sequence of cork oak.</title>
        <authorList>
            <person name="Ramos A.M."/>
            <person name="Usie A."/>
            <person name="Barbosa P."/>
            <person name="Barros P.M."/>
            <person name="Capote T."/>
            <person name="Chaves I."/>
            <person name="Simoes F."/>
            <person name="Abreu I."/>
            <person name="Carrasquinho I."/>
            <person name="Faro C."/>
            <person name="Guimaraes J.B."/>
            <person name="Mendonca D."/>
            <person name="Nobrega F."/>
            <person name="Rodrigues L."/>
            <person name="Saibo N.J.M."/>
            <person name="Varela M.C."/>
            <person name="Egas C."/>
            <person name="Matos J."/>
            <person name="Miguel C.M."/>
            <person name="Oliveira M.M."/>
            <person name="Ricardo C.P."/>
            <person name="Goncalves S."/>
        </authorList>
    </citation>
    <scope>NUCLEOTIDE SEQUENCE [LARGE SCALE GENOMIC DNA]</scope>
    <source>
        <strain evidence="2">cv. HL8</strain>
    </source>
</reference>
<dbReference type="PROSITE" id="PS51257">
    <property type="entry name" value="PROKAR_LIPOPROTEIN"/>
    <property type="match status" value="1"/>
</dbReference>
<accession>A0AAW0JUR7</accession>
<keyword evidence="1" id="KW-0647">Proteasome</keyword>
<dbReference type="Proteomes" id="UP000237347">
    <property type="component" value="Unassembled WGS sequence"/>
</dbReference>
<evidence type="ECO:0000313" key="2">
    <source>
        <dbReference type="Proteomes" id="UP000237347"/>
    </source>
</evidence>
<organism evidence="1 2">
    <name type="scientific">Quercus suber</name>
    <name type="common">Cork oak</name>
    <dbReference type="NCBI Taxonomy" id="58331"/>
    <lineage>
        <taxon>Eukaryota</taxon>
        <taxon>Viridiplantae</taxon>
        <taxon>Streptophyta</taxon>
        <taxon>Embryophyta</taxon>
        <taxon>Tracheophyta</taxon>
        <taxon>Spermatophyta</taxon>
        <taxon>Magnoliopsida</taxon>
        <taxon>eudicotyledons</taxon>
        <taxon>Gunneridae</taxon>
        <taxon>Pentapetalae</taxon>
        <taxon>rosids</taxon>
        <taxon>fabids</taxon>
        <taxon>Fagales</taxon>
        <taxon>Fagaceae</taxon>
        <taxon>Quercus</taxon>
    </lineage>
</organism>
<evidence type="ECO:0000313" key="1">
    <source>
        <dbReference type="EMBL" id="KAK7829889.1"/>
    </source>
</evidence>
<sequence length="84" mass="9631">MSKELGYATSSISYSCISLTDVAKNLRLDSNIVSKAIQDGSKETKDIYFTNEPQFTFNSRICTRGLLYYWFNVSYHLEHEDCTA</sequence>
<dbReference type="EMBL" id="PKMF04000470">
    <property type="protein sequence ID" value="KAK7829889.1"/>
    <property type="molecule type" value="Genomic_DNA"/>
</dbReference>
<keyword evidence="2" id="KW-1185">Reference proteome</keyword>
<dbReference type="AlphaFoldDB" id="A0AAW0JUR7"/>
<protein>
    <submittedName>
        <fullName evidence="1">26s proteasome non-atpase regulatory subunit 3</fullName>
    </submittedName>
</protein>
<dbReference type="GO" id="GO:0000502">
    <property type="term" value="C:proteasome complex"/>
    <property type="evidence" value="ECO:0007669"/>
    <property type="project" value="UniProtKB-KW"/>
</dbReference>
<proteinExistence type="predicted"/>
<comment type="caution">
    <text evidence="1">The sequence shown here is derived from an EMBL/GenBank/DDBJ whole genome shotgun (WGS) entry which is preliminary data.</text>
</comment>
<gene>
    <name evidence="1" type="primary">21D7_10</name>
    <name evidence="1" type="ORF">CFP56_028598</name>
</gene>
<name>A0AAW0JUR7_QUESU</name>